<organism evidence="1">
    <name type="scientific">Populus alba</name>
    <name type="common">White poplar</name>
    <dbReference type="NCBI Taxonomy" id="43335"/>
    <lineage>
        <taxon>Eukaryota</taxon>
        <taxon>Viridiplantae</taxon>
        <taxon>Streptophyta</taxon>
        <taxon>Embryophyta</taxon>
        <taxon>Tracheophyta</taxon>
        <taxon>Spermatophyta</taxon>
        <taxon>Magnoliopsida</taxon>
        <taxon>eudicotyledons</taxon>
        <taxon>Gunneridae</taxon>
        <taxon>Pentapetalae</taxon>
        <taxon>rosids</taxon>
        <taxon>fabids</taxon>
        <taxon>Malpighiales</taxon>
        <taxon>Salicaceae</taxon>
        <taxon>Saliceae</taxon>
        <taxon>Populus</taxon>
    </lineage>
</organism>
<dbReference type="SUPFAM" id="SSF52058">
    <property type="entry name" value="L domain-like"/>
    <property type="match status" value="1"/>
</dbReference>
<evidence type="ECO:0008006" key="2">
    <source>
        <dbReference type="Google" id="ProtNLM"/>
    </source>
</evidence>
<sequence length="329" mass="37278">MSASVLDWKALLPTSFTGWRLLRKLRLAYYGLSESSLNWVDFGCLSSLEELNLSGNKFFSLPYGISVLPKLGLLRVHNCSNLVSISELPSNLKFLDAIGCTSMERGMEGLSNHGWILSSDTASDLSNNNKKNVIEASCNVSYGYHIHHYDVKLAMGIYYVKYPNGFIYHRQGCSLSFHVPPVFQGLIFWAFSTRTVFSRIPTINAIIRKKSNGIQLFEATQVVGNYSPLSWIRYVSSREMAMEEHCAHEELELYVNLGSEDINVKQCGIRVIVDLDSFEGIEWSHGVDNRVIHVAPYHLLPHPSYGSIGFTTMEHWKDFLSNFPFRTET</sequence>
<reference evidence="1" key="1">
    <citation type="submission" date="2018-10" db="EMBL/GenBank/DDBJ databases">
        <title>Population genomic analysis revealed the cold adaptation of white poplar.</title>
        <authorList>
            <person name="Liu Y.-J."/>
        </authorList>
    </citation>
    <scope>NUCLEOTIDE SEQUENCE [LARGE SCALE GENOMIC DNA]</scope>
    <source>
        <strain evidence="1">PAL-ZL1</strain>
    </source>
</reference>
<accession>A0A4U5QJR2</accession>
<evidence type="ECO:0000313" key="1">
    <source>
        <dbReference type="EMBL" id="TKS10441.1"/>
    </source>
</evidence>
<gene>
    <name evidence="1" type="ORF">D5086_0000082910</name>
</gene>
<dbReference type="EMBL" id="RCHU01000234">
    <property type="protein sequence ID" value="TKS10441.1"/>
    <property type="molecule type" value="Genomic_DNA"/>
</dbReference>
<proteinExistence type="predicted"/>
<dbReference type="InterPro" id="IPR032675">
    <property type="entry name" value="LRR_dom_sf"/>
</dbReference>
<dbReference type="Gene3D" id="3.80.10.10">
    <property type="entry name" value="Ribonuclease Inhibitor"/>
    <property type="match status" value="1"/>
</dbReference>
<dbReference type="AlphaFoldDB" id="A0A4U5QJR2"/>
<dbReference type="PROSITE" id="PS51450">
    <property type="entry name" value="LRR"/>
    <property type="match status" value="1"/>
</dbReference>
<protein>
    <recommendedName>
        <fullName evidence="2">TMV resistance protein N-like</fullName>
    </recommendedName>
</protein>
<name>A0A4U5QJR2_POPAL</name>
<comment type="caution">
    <text evidence="1">The sequence shown here is derived from an EMBL/GenBank/DDBJ whole genome shotgun (WGS) entry which is preliminary data.</text>
</comment>
<dbReference type="InterPro" id="IPR001611">
    <property type="entry name" value="Leu-rich_rpt"/>
</dbReference>